<feature type="binding site" evidence="12">
    <location>
        <begin position="165"/>
        <end position="167"/>
    </location>
    <ligand>
        <name>NADP(+)</name>
        <dbReference type="ChEBI" id="CHEBI:58349"/>
    </ligand>
</feature>
<dbReference type="PANTHER" id="PTHR48099:SF5">
    <property type="entry name" value="C-1-TETRAHYDROFOLATE SYNTHASE, CYTOPLASMIC"/>
    <property type="match status" value="1"/>
</dbReference>
<dbReference type="AlphaFoldDB" id="A0A371PNS7"/>
<accession>A0A371PNS7</accession>
<organism evidence="15 16">
    <name type="scientific">Paenibacillus paeoniae</name>
    <dbReference type="NCBI Taxonomy" id="2292705"/>
    <lineage>
        <taxon>Bacteria</taxon>
        <taxon>Bacillati</taxon>
        <taxon>Bacillota</taxon>
        <taxon>Bacilli</taxon>
        <taxon>Bacillales</taxon>
        <taxon>Paenibacillaceae</taxon>
        <taxon>Paenibacillus</taxon>
    </lineage>
</organism>
<dbReference type="GO" id="GO:0035999">
    <property type="term" value="P:tetrahydrofolate interconversion"/>
    <property type="evidence" value="ECO:0007669"/>
    <property type="project" value="UniProtKB-UniRule"/>
</dbReference>
<comment type="caution">
    <text evidence="15">The sequence shown here is derived from an EMBL/GenBank/DDBJ whole genome shotgun (WGS) entry which is preliminary data.</text>
</comment>
<dbReference type="InterPro" id="IPR020867">
    <property type="entry name" value="THF_DH/CycHdrlase_CS"/>
</dbReference>
<evidence type="ECO:0000256" key="3">
    <source>
        <dbReference type="ARBA" id="ARBA00022563"/>
    </source>
</evidence>
<gene>
    <name evidence="12" type="primary">folD</name>
    <name evidence="15" type="ORF">DX130_10155</name>
</gene>
<comment type="function">
    <text evidence="12">Catalyzes the oxidation of 5,10-methylenetetrahydrofolate to 5,10-methenyltetrahydrofolate and then the hydrolysis of 5,10-methenyltetrahydrofolate to 10-formyltetrahydrofolate.</text>
</comment>
<comment type="catalytic activity">
    <reaction evidence="12">
        <text>(6R)-5,10-methylene-5,6,7,8-tetrahydrofolate + NADP(+) = (6R)-5,10-methenyltetrahydrofolate + NADPH</text>
        <dbReference type="Rhea" id="RHEA:22812"/>
        <dbReference type="ChEBI" id="CHEBI:15636"/>
        <dbReference type="ChEBI" id="CHEBI:57455"/>
        <dbReference type="ChEBI" id="CHEBI:57783"/>
        <dbReference type="ChEBI" id="CHEBI:58349"/>
        <dbReference type="EC" id="1.5.1.5"/>
    </reaction>
</comment>
<dbReference type="InterPro" id="IPR020630">
    <property type="entry name" value="THF_DH/CycHdrlase_cat_dom"/>
</dbReference>
<dbReference type="Proteomes" id="UP000261905">
    <property type="component" value="Unassembled WGS sequence"/>
</dbReference>
<evidence type="ECO:0000256" key="4">
    <source>
        <dbReference type="ARBA" id="ARBA00022605"/>
    </source>
</evidence>
<dbReference type="EC" id="1.5.1.5" evidence="12"/>
<evidence type="ECO:0000256" key="8">
    <source>
        <dbReference type="ARBA" id="ARBA00023002"/>
    </source>
</evidence>
<feature type="binding site" evidence="12">
    <location>
        <position position="231"/>
    </location>
    <ligand>
        <name>NADP(+)</name>
        <dbReference type="ChEBI" id="CHEBI:58349"/>
    </ligand>
</feature>
<comment type="catalytic activity">
    <reaction evidence="12">
        <text>(6R)-5,10-methenyltetrahydrofolate + H2O = (6R)-10-formyltetrahydrofolate + H(+)</text>
        <dbReference type="Rhea" id="RHEA:23700"/>
        <dbReference type="ChEBI" id="CHEBI:15377"/>
        <dbReference type="ChEBI" id="CHEBI:15378"/>
        <dbReference type="ChEBI" id="CHEBI:57455"/>
        <dbReference type="ChEBI" id="CHEBI:195366"/>
        <dbReference type="EC" id="3.5.4.9"/>
    </reaction>
</comment>
<keyword evidence="6 12" id="KW-0378">Hydrolase</keyword>
<evidence type="ECO:0000256" key="10">
    <source>
        <dbReference type="ARBA" id="ARBA00023167"/>
    </source>
</evidence>
<dbReference type="FunFam" id="3.40.50.10860:FF:000005">
    <property type="entry name" value="C-1-tetrahydrofolate synthase, cytoplasmic, putative"/>
    <property type="match status" value="1"/>
</dbReference>
<evidence type="ECO:0000256" key="7">
    <source>
        <dbReference type="ARBA" id="ARBA00022857"/>
    </source>
</evidence>
<dbReference type="GO" id="GO:0006164">
    <property type="term" value="P:purine nucleotide biosynthetic process"/>
    <property type="evidence" value="ECO:0007669"/>
    <property type="project" value="UniProtKB-KW"/>
</dbReference>
<keyword evidence="4 12" id="KW-0028">Amino-acid biosynthesis</keyword>
<dbReference type="HAMAP" id="MF_01576">
    <property type="entry name" value="THF_DHG_CYH"/>
    <property type="match status" value="1"/>
</dbReference>
<sequence>MSAQIIAGKTVSDQLRVEMVEEVAALTKQNVIPGLAVVLVGEAPASKVYVGSKEKACQQLGIYSEVHRLAEDTSEAELLHLIEQLNGQASINGILVQLPLPKHINEKAIIDAISVDKDVDGFHPESVGNLTIGDDSLLPCTPAGVIELIKRSGIEISGKHAVVIGRSNIVGKPVAMLLLRENATVTICHSRTANMEQLAKQADILVVAIGKAKAIDSQYVKPGAVVIDVGINRLPDGKLAGDVDFDDCLDSAGFITPVPGGVGPMTITMLMKNTINAAKRANGIGV</sequence>
<comment type="pathway">
    <text evidence="1 12">One-carbon metabolism; tetrahydrofolate interconversion.</text>
</comment>
<dbReference type="Gene3D" id="3.40.50.720">
    <property type="entry name" value="NAD(P)-binding Rossmann-like Domain"/>
    <property type="match status" value="1"/>
</dbReference>
<dbReference type="SUPFAM" id="SSF53223">
    <property type="entry name" value="Aminoacid dehydrogenase-like, N-terminal domain"/>
    <property type="match status" value="1"/>
</dbReference>
<keyword evidence="16" id="KW-1185">Reference proteome</keyword>
<evidence type="ECO:0000259" key="14">
    <source>
        <dbReference type="Pfam" id="PF02882"/>
    </source>
</evidence>
<keyword evidence="7 12" id="KW-0521">NADP</keyword>
<dbReference type="InterPro" id="IPR020631">
    <property type="entry name" value="THF_DH/CycHdrlase_NAD-bd_dom"/>
</dbReference>
<dbReference type="PROSITE" id="PS00767">
    <property type="entry name" value="THF_DHG_CYH_2"/>
    <property type="match status" value="1"/>
</dbReference>
<comment type="caution">
    <text evidence="12">Lacks conserved residue(s) required for the propagation of feature annotation.</text>
</comment>
<dbReference type="OrthoDB" id="9803580at2"/>
<dbReference type="EC" id="3.5.4.9" evidence="12"/>
<proteinExistence type="inferred from homology"/>
<evidence type="ECO:0000259" key="13">
    <source>
        <dbReference type="Pfam" id="PF00763"/>
    </source>
</evidence>
<evidence type="ECO:0000313" key="15">
    <source>
        <dbReference type="EMBL" id="REK77339.1"/>
    </source>
</evidence>
<dbReference type="Pfam" id="PF02882">
    <property type="entry name" value="THF_DHG_CYH_C"/>
    <property type="match status" value="1"/>
</dbReference>
<dbReference type="GO" id="GO:0009086">
    <property type="term" value="P:methionine biosynthetic process"/>
    <property type="evidence" value="ECO:0007669"/>
    <property type="project" value="UniProtKB-KW"/>
</dbReference>
<dbReference type="PANTHER" id="PTHR48099">
    <property type="entry name" value="C-1-TETRAHYDROFOLATE SYNTHASE, CYTOPLASMIC-RELATED"/>
    <property type="match status" value="1"/>
</dbReference>
<dbReference type="UniPathway" id="UPA00193"/>
<dbReference type="EMBL" id="QUBQ01000001">
    <property type="protein sequence ID" value="REK77339.1"/>
    <property type="molecule type" value="Genomic_DNA"/>
</dbReference>
<reference evidence="15 16" key="1">
    <citation type="submission" date="2018-08" db="EMBL/GenBank/DDBJ databases">
        <title>Paenibacillus sp. M4BSY-1, whole genome shotgun sequence.</title>
        <authorList>
            <person name="Tuo L."/>
        </authorList>
    </citation>
    <scope>NUCLEOTIDE SEQUENCE [LARGE SCALE GENOMIC DNA]</scope>
    <source>
        <strain evidence="15 16">M4BSY-1</strain>
    </source>
</reference>
<dbReference type="Pfam" id="PF00763">
    <property type="entry name" value="THF_DHG_CYH"/>
    <property type="match status" value="1"/>
</dbReference>
<dbReference type="NCBIfam" id="NF008058">
    <property type="entry name" value="PRK10792.1"/>
    <property type="match status" value="1"/>
</dbReference>
<comment type="subunit">
    <text evidence="2 12">Homodimer.</text>
</comment>
<dbReference type="InterPro" id="IPR036291">
    <property type="entry name" value="NAD(P)-bd_dom_sf"/>
</dbReference>
<keyword evidence="10 12" id="KW-0486">Methionine biosynthesis</keyword>
<comment type="similarity">
    <text evidence="12">Belongs to the tetrahydrofolate dehydrogenase/cyclohydrolase family.</text>
</comment>
<dbReference type="Gene3D" id="3.40.50.10860">
    <property type="entry name" value="Leucine Dehydrogenase, chain A, domain 1"/>
    <property type="match status" value="1"/>
</dbReference>
<dbReference type="InterPro" id="IPR046346">
    <property type="entry name" value="Aminoacid_DH-like_N_sf"/>
</dbReference>
<name>A0A371PNS7_9BACL</name>
<dbReference type="GO" id="GO:0005829">
    <property type="term" value="C:cytosol"/>
    <property type="evidence" value="ECO:0007669"/>
    <property type="project" value="TreeGrafter"/>
</dbReference>
<dbReference type="RefSeq" id="WP_116044887.1">
    <property type="nucleotide sequence ID" value="NZ_QUBQ01000001.1"/>
</dbReference>
<dbReference type="NCBIfam" id="NF010783">
    <property type="entry name" value="PRK14186.1"/>
    <property type="match status" value="1"/>
</dbReference>
<evidence type="ECO:0000256" key="9">
    <source>
        <dbReference type="ARBA" id="ARBA00023102"/>
    </source>
</evidence>
<evidence type="ECO:0000256" key="5">
    <source>
        <dbReference type="ARBA" id="ARBA00022755"/>
    </source>
</evidence>
<dbReference type="GO" id="GO:0004477">
    <property type="term" value="F:methenyltetrahydrofolate cyclohydrolase activity"/>
    <property type="evidence" value="ECO:0007669"/>
    <property type="project" value="UniProtKB-UniRule"/>
</dbReference>
<dbReference type="InterPro" id="IPR000672">
    <property type="entry name" value="THF_DH/CycHdrlase"/>
</dbReference>
<dbReference type="SUPFAM" id="SSF51735">
    <property type="entry name" value="NAD(P)-binding Rossmann-fold domains"/>
    <property type="match status" value="1"/>
</dbReference>
<keyword evidence="8 12" id="KW-0560">Oxidoreductase</keyword>
<evidence type="ECO:0000313" key="16">
    <source>
        <dbReference type="Proteomes" id="UP000261905"/>
    </source>
</evidence>
<evidence type="ECO:0000256" key="1">
    <source>
        <dbReference type="ARBA" id="ARBA00004777"/>
    </source>
</evidence>
<keyword evidence="11 12" id="KW-0511">Multifunctional enzyme</keyword>
<evidence type="ECO:0000256" key="11">
    <source>
        <dbReference type="ARBA" id="ARBA00023268"/>
    </source>
</evidence>
<feature type="domain" description="Tetrahydrofolate dehydrogenase/cyclohydrolase NAD(P)-binding" evidence="14">
    <location>
        <begin position="139"/>
        <end position="281"/>
    </location>
</feature>
<protein>
    <recommendedName>
        <fullName evidence="12">Bifunctional protein FolD</fullName>
    </recommendedName>
    <domain>
        <recommendedName>
            <fullName evidence="12">Methylenetetrahydrofolate dehydrogenase</fullName>
            <ecNumber evidence="12">1.5.1.5</ecNumber>
        </recommendedName>
    </domain>
    <domain>
        <recommendedName>
            <fullName evidence="12">Methenyltetrahydrofolate cyclohydrolase</fullName>
            <ecNumber evidence="12">3.5.4.9</ecNumber>
        </recommendedName>
    </domain>
</protein>
<keyword evidence="3 12" id="KW-0554">One-carbon metabolism</keyword>
<dbReference type="PRINTS" id="PR00085">
    <property type="entry name" value="THFDHDRGNASE"/>
</dbReference>
<dbReference type="GO" id="GO:0000105">
    <property type="term" value="P:L-histidine biosynthetic process"/>
    <property type="evidence" value="ECO:0007669"/>
    <property type="project" value="UniProtKB-KW"/>
</dbReference>
<dbReference type="CDD" id="cd01080">
    <property type="entry name" value="NAD_bind_m-THF_DH_Cyclohyd"/>
    <property type="match status" value="1"/>
</dbReference>
<keyword evidence="9 12" id="KW-0368">Histidine biosynthesis</keyword>
<evidence type="ECO:0000256" key="12">
    <source>
        <dbReference type="HAMAP-Rule" id="MF_01576"/>
    </source>
</evidence>
<keyword evidence="5 12" id="KW-0658">Purine biosynthesis</keyword>
<evidence type="ECO:0000256" key="2">
    <source>
        <dbReference type="ARBA" id="ARBA00011738"/>
    </source>
</evidence>
<dbReference type="GO" id="GO:0004488">
    <property type="term" value="F:methylenetetrahydrofolate dehydrogenase (NADP+) activity"/>
    <property type="evidence" value="ECO:0007669"/>
    <property type="project" value="UniProtKB-UniRule"/>
</dbReference>
<evidence type="ECO:0000256" key="6">
    <source>
        <dbReference type="ARBA" id="ARBA00022801"/>
    </source>
</evidence>
<dbReference type="FunFam" id="3.40.50.720:FF:000094">
    <property type="entry name" value="Bifunctional protein FolD"/>
    <property type="match status" value="1"/>
</dbReference>
<feature type="domain" description="Tetrahydrofolate dehydrogenase/cyclohydrolase catalytic" evidence="13">
    <location>
        <begin position="6"/>
        <end position="120"/>
    </location>
</feature>